<evidence type="ECO:0000313" key="3">
    <source>
        <dbReference type="Proteomes" id="UP000317178"/>
    </source>
</evidence>
<evidence type="ECO:0000313" key="2">
    <source>
        <dbReference type="EMBL" id="QDU82611.1"/>
    </source>
</evidence>
<keyword evidence="3" id="KW-1185">Reference proteome</keyword>
<reference evidence="2 3" key="1">
    <citation type="submission" date="2019-02" db="EMBL/GenBank/DDBJ databases">
        <title>Deep-cultivation of Planctomycetes and their phenomic and genomic characterization uncovers novel biology.</title>
        <authorList>
            <person name="Wiegand S."/>
            <person name="Jogler M."/>
            <person name="Boedeker C."/>
            <person name="Pinto D."/>
            <person name="Vollmers J."/>
            <person name="Rivas-Marin E."/>
            <person name="Kohn T."/>
            <person name="Peeters S.H."/>
            <person name="Heuer A."/>
            <person name="Rast P."/>
            <person name="Oberbeckmann S."/>
            <person name="Bunk B."/>
            <person name="Jeske O."/>
            <person name="Meyerdierks A."/>
            <person name="Storesund J.E."/>
            <person name="Kallscheuer N."/>
            <person name="Luecker S."/>
            <person name="Lage O.M."/>
            <person name="Pohl T."/>
            <person name="Merkel B.J."/>
            <person name="Hornburger P."/>
            <person name="Mueller R.-W."/>
            <person name="Bruemmer F."/>
            <person name="Labrenz M."/>
            <person name="Spormann A.M."/>
            <person name="Op den Camp H."/>
            <person name="Overmann J."/>
            <person name="Amann R."/>
            <person name="Jetten M.S.M."/>
            <person name="Mascher T."/>
            <person name="Medema M.H."/>
            <person name="Devos D.P."/>
            <person name="Kaster A.-K."/>
            <person name="Ovreas L."/>
            <person name="Rohde M."/>
            <person name="Galperin M.Y."/>
            <person name="Jogler C."/>
        </authorList>
    </citation>
    <scope>NUCLEOTIDE SEQUENCE [LARGE SCALE GENOMIC DNA]</scope>
    <source>
        <strain evidence="2 3">Pla110</strain>
    </source>
</reference>
<gene>
    <name evidence="2" type="ORF">Pla110_43720</name>
</gene>
<dbReference type="InterPro" id="IPR001279">
    <property type="entry name" value="Metallo-B-lactamas"/>
</dbReference>
<dbReference type="Pfam" id="PF07521">
    <property type="entry name" value="RMMBL"/>
    <property type="match status" value="1"/>
</dbReference>
<dbReference type="Proteomes" id="UP000317178">
    <property type="component" value="Chromosome"/>
</dbReference>
<organism evidence="2 3">
    <name type="scientific">Polystyrenella longa</name>
    <dbReference type="NCBI Taxonomy" id="2528007"/>
    <lineage>
        <taxon>Bacteria</taxon>
        <taxon>Pseudomonadati</taxon>
        <taxon>Planctomycetota</taxon>
        <taxon>Planctomycetia</taxon>
        <taxon>Planctomycetales</taxon>
        <taxon>Planctomycetaceae</taxon>
        <taxon>Polystyrenella</taxon>
    </lineage>
</organism>
<name>A0A518CTQ0_9PLAN</name>
<dbReference type="EC" id="3.1.-.-" evidence="2"/>
<dbReference type="AlphaFoldDB" id="A0A518CTQ0"/>
<keyword evidence="2" id="KW-0378">Hydrolase</keyword>
<feature type="domain" description="Metallo-beta-lactamase" evidence="1">
    <location>
        <begin position="26"/>
        <end position="220"/>
    </location>
</feature>
<dbReference type="SUPFAM" id="SSF56281">
    <property type="entry name" value="Metallo-hydrolase/oxidoreductase"/>
    <property type="match status" value="1"/>
</dbReference>
<dbReference type="PANTHER" id="PTHR43694:SF1">
    <property type="entry name" value="RIBONUCLEASE J"/>
    <property type="match status" value="1"/>
</dbReference>
<sequence length="430" mass="48251">MNSTPSASVSTSIVRCRIHRGCHEIGGNCVEIRTADARILLDVGLPLNDDDHVVIPPDLDLQNQDGSLCGIFISHPHPDHYGLLSFITQEEDRQPISVHMGAEGLGILNNSQLFTSHSGLGEGLIHPYSAGDVLKAGPFTITPLRIDHSAHDSYCFLIEVEGKRIFYSGDLRAHGRGAHYFRDLVLNPPPDIDVLICEGTQVGHLQEFRYPDEESVALAMAEEFKRTPGMGLVWCSSQNVDRVVSVYEACRITGRTLVLDMYTAEILRAVNRDDVPVPGKEDVVVYLPRSQRRQIKKNEAYHISNQYSPYRVYPEHLEETPSKYVMLCRSSMFEELISARCLEGATLITSLWSGYLKQEREATRLDNLRSLGVRQAHIHSSGHATVDELKQFIAAFPDSRIIPIHLDDREAFAQLSVNVELKNDGEWWKV</sequence>
<evidence type="ECO:0000259" key="1">
    <source>
        <dbReference type="SMART" id="SM00849"/>
    </source>
</evidence>
<dbReference type="CDD" id="cd07732">
    <property type="entry name" value="metallo-hydrolase-like_MBL-fold"/>
    <property type="match status" value="1"/>
</dbReference>
<accession>A0A518CTQ0</accession>
<dbReference type="InterPro" id="IPR011108">
    <property type="entry name" value="RMMBL"/>
</dbReference>
<protein>
    <submittedName>
        <fullName evidence="2">Ribonuclease J 1</fullName>
        <ecNumber evidence="2">3.1.-.-</ecNumber>
    </submittedName>
</protein>
<dbReference type="GO" id="GO:0016787">
    <property type="term" value="F:hydrolase activity"/>
    <property type="evidence" value="ECO:0007669"/>
    <property type="project" value="UniProtKB-KW"/>
</dbReference>
<dbReference type="Gene3D" id="3.60.15.10">
    <property type="entry name" value="Ribonuclease Z/Hydroxyacylglutathione hydrolase-like"/>
    <property type="match status" value="1"/>
</dbReference>
<dbReference type="KEGG" id="plon:Pla110_43720"/>
<dbReference type="RefSeq" id="WP_144998961.1">
    <property type="nucleotide sequence ID" value="NZ_CP036281.1"/>
</dbReference>
<dbReference type="PANTHER" id="PTHR43694">
    <property type="entry name" value="RIBONUCLEASE J"/>
    <property type="match status" value="1"/>
</dbReference>
<proteinExistence type="predicted"/>
<dbReference type="SMART" id="SM00849">
    <property type="entry name" value="Lactamase_B"/>
    <property type="match status" value="1"/>
</dbReference>
<dbReference type="InterPro" id="IPR036866">
    <property type="entry name" value="RibonucZ/Hydroxyglut_hydro"/>
</dbReference>
<dbReference type="Pfam" id="PF12706">
    <property type="entry name" value="Lactamase_B_2"/>
    <property type="match status" value="1"/>
</dbReference>
<dbReference type="EMBL" id="CP036281">
    <property type="protein sequence ID" value="QDU82611.1"/>
    <property type="molecule type" value="Genomic_DNA"/>
</dbReference>
<dbReference type="OrthoDB" id="9803916at2"/>